<proteinExistence type="predicted"/>
<accession>A0A4R2GG14</accession>
<dbReference type="PANTHER" id="PTHR43847:SF1">
    <property type="entry name" value="BLL3993 PROTEIN"/>
    <property type="match status" value="1"/>
</dbReference>
<evidence type="ECO:0000256" key="3">
    <source>
        <dbReference type="ARBA" id="ARBA00022989"/>
    </source>
</evidence>
<evidence type="ECO:0000256" key="1">
    <source>
        <dbReference type="ARBA" id="ARBA00004127"/>
    </source>
</evidence>
<dbReference type="AlphaFoldDB" id="A0A4R2GG14"/>
<keyword evidence="7" id="KW-1185">Reference proteome</keyword>
<gene>
    <name evidence="6" type="ORF">EV666_1382</name>
</gene>
<sequence>MSVTEPPPMSRATATGYAIGLPLALVALVFGPVGRLDWLPGWRFIVFLVVVYGIAAWVLARVNPVIFRARSRFQPGTERWDLILLALMLPAMLLEIPLAALDAGRMMWSTVPPAIVLLGYVLLGAGIALGAWAQAVNRFFEPGVRLQRERGQQVISTGPYAIVRHPGYVSAFMVFAGLALALGSYWALVPAAVASAILIVRTAWEDALLRARLDGYAAYAGRVRYRLLPGVW</sequence>
<feature type="transmembrane region" description="Helical" evidence="5">
    <location>
        <begin position="113"/>
        <end position="133"/>
    </location>
</feature>
<reference evidence="6 7" key="1">
    <citation type="submission" date="2019-03" db="EMBL/GenBank/DDBJ databases">
        <title>Genomic Encyclopedia of Type Strains, Phase IV (KMG-IV): sequencing the most valuable type-strain genomes for metagenomic binning, comparative biology and taxonomic classification.</title>
        <authorList>
            <person name="Goeker M."/>
        </authorList>
    </citation>
    <scope>NUCLEOTIDE SEQUENCE [LARGE SCALE GENOMIC DNA]</scope>
    <source>
        <strain evidence="6 7">DSM 22958</strain>
    </source>
</reference>
<dbReference type="PANTHER" id="PTHR43847">
    <property type="entry name" value="BLL3993 PROTEIN"/>
    <property type="match status" value="1"/>
</dbReference>
<dbReference type="GO" id="GO:0032259">
    <property type="term" value="P:methylation"/>
    <property type="evidence" value="ECO:0007669"/>
    <property type="project" value="UniProtKB-KW"/>
</dbReference>
<dbReference type="GO" id="GO:0012505">
    <property type="term" value="C:endomembrane system"/>
    <property type="evidence" value="ECO:0007669"/>
    <property type="project" value="UniProtKB-SubCell"/>
</dbReference>
<feature type="transmembrane region" description="Helical" evidence="5">
    <location>
        <begin position="12"/>
        <end position="30"/>
    </location>
</feature>
<evidence type="ECO:0000313" key="6">
    <source>
        <dbReference type="EMBL" id="TCO07154.1"/>
    </source>
</evidence>
<organism evidence="6 7">
    <name type="scientific">Camelimonas lactis</name>
    <dbReference type="NCBI Taxonomy" id="659006"/>
    <lineage>
        <taxon>Bacteria</taxon>
        <taxon>Pseudomonadati</taxon>
        <taxon>Pseudomonadota</taxon>
        <taxon>Alphaproteobacteria</taxon>
        <taxon>Hyphomicrobiales</taxon>
        <taxon>Chelatococcaceae</taxon>
        <taxon>Camelimonas</taxon>
    </lineage>
</organism>
<name>A0A4R2GG14_9HYPH</name>
<keyword evidence="3 5" id="KW-1133">Transmembrane helix</keyword>
<keyword evidence="2 5" id="KW-0812">Transmembrane</keyword>
<keyword evidence="4 5" id="KW-0472">Membrane</keyword>
<dbReference type="RefSeq" id="WP_207906455.1">
    <property type="nucleotide sequence ID" value="NZ_JBHUNN010000002.1"/>
</dbReference>
<comment type="caution">
    <text evidence="6">The sequence shown here is derived from an EMBL/GenBank/DDBJ whole genome shotgun (WGS) entry which is preliminary data.</text>
</comment>
<comment type="subcellular location">
    <subcellularLocation>
        <location evidence="1">Endomembrane system</location>
        <topology evidence="1">Multi-pass membrane protein</topology>
    </subcellularLocation>
</comment>
<dbReference type="InterPro" id="IPR052527">
    <property type="entry name" value="Metal_cation-efflux_comp"/>
</dbReference>
<keyword evidence="6" id="KW-0808">Transferase</keyword>
<dbReference type="EMBL" id="SLWL01000038">
    <property type="protein sequence ID" value="TCO07154.1"/>
    <property type="molecule type" value="Genomic_DNA"/>
</dbReference>
<dbReference type="Gene3D" id="1.20.120.1630">
    <property type="match status" value="1"/>
</dbReference>
<feature type="transmembrane region" description="Helical" evidence="5">
    <location>
        <begin position="42"/>
        <end position="60"/>
    </location>
</feature>
<feature type="transmembrane region" description="Helical" evidence="5">
    <location>
        <begin position="154"/>
        <end position="179"/>
    </location>
</feature>
<evidence type="ECO:0000256" key="4">
    <source>
        <dbReference type="ARBA" id="ARBA00023136"/>
    </source>
</evidence>
<feature type="transmembrane region" description="Helical" evidence="5">
    <location>
        <begin position="80"/>
        <end position="101"/>
    </location>
</feature>
<dbReference type="Proteomes" id="UP000294881">
    <property type="component" value="Unassembled WGS sequence"/>
</dbReference>
<dbReference type="InterPro" id="IPR007318">
    <property type="entry name" value="Phopholipid_MeTrfase"/>
</dbReference>
<evidence type="ECO:0000256" key="5">
    <source>
        <dbReference type="SAM" id="Phobius"/>
    </source>
</evidence>
<dbReference type="Pfam" id="PF04191">
    <property type="entry name" value="PEMT"/>
    <property type="match status" value="1"/>
</dbReference>
<protein>
    <submittedName>
        <fullName evidence="6">Protein-S-isoprenylcysteine O-methyltransferase Ste14</fullName>
    </submittedName>
</protein>
<evidence type="ECO:0000313" key="7">
    <source>
        <dbReference type="Proteomes" id="UP000294881"/>
    </source>
</evidence>
<keyword evidence="6" id="KW-0489">Methyltransferase</keyword>
<dbReference type="GO" id="GO:0008168">
    <property type="term" value="F:methyltransferase activity"/>
    <property type="evidence" value="ECO:0007669"/>
    <property type="project" value="UniProtKB-KW"/>
</dbReference>
<evidence type="ECO:0000256" key="2">
    <source>
        <dbReference type="ARBA" id="ARBA00022692"/>
    </source>
</evidence>